<dbReference type="AlphaFoldDB" id="F8N7G8"/>
<protein>
    <recommendedName>
        <fullName evidence="3">Helix-turn-helix domain-containing protein</fullName>
    </recommendedName>
</protein>
<evidence type="ECO:0000313" key="1">
    <source>
        <dbReference type="EMBL" id="EGN57428.1"/>
    </source>
</evidence>
<gene>
    <name evidence="1" type="ORF">Premu_2033</name>
</gene>
<evidence type="ECO:0008006" key="3">
    <source>
        <dbReference type="Google" id="ProtNLM"/>
    </source>
</evidence>
<dbReference type="Proteomes" id="UP000002772">
    <property type="component" value="Unassembled WGS sequence"/>
</dbReference>
<dbReference type="STRING" id="688246.Premu_2033"/>
<dbReference type="EMBL" id="GL945017">
    <property type="protein sequence ID" value="EGN57428.1"/>
    <property type="molecule type" value="Genomic_DNA"/>
</dbReference>
<dbReference type="RefSeq" id="WP_007574980.1">
    <property type="nucleotide sequence ID" value="NZ_BPTS01000002.1"/>
</dbReference>
<sequence>MERALTQQIEAMCKMLVKTREDVKVLRHEVCNLHMILAGDVPPPIEGPPATIDNDEEDILRAKNILVGSREVMEILQISDTTLKRWRKEGRITFKYESMNHVSYKLASIYEGINTGSIKCKGIDKITALARILTYSKNISQFRAMGNT</sequence>
<reference evidence="2" key="1">
    <citation type="journal article" date="2011" name="Stand. Genomic Sci.">
        <title>Non-contiguous finished genome sequence of the opportunistic oral pathogen Prevotella multisaccharivorax type strain (PPPA20).</title>
        <authorList>
            <person name="Pati A."/>
            <person name="Gronow S."/>
            <person name="Lu M."/>
            <person name="Lapidus A."/>
            <person name="Nolan M."/>
            <person name="Lucas S."/>
            <person name="Hammon N."/>
            <person name="Deshpande S."/>
            <person name="Cheng J.F."/>
            <person name="Tapia R."/>
            <person name="Han C."/>
            <person name="Goodwin L."/>
            <person name="Pitluck S."/>
            <person name="Liolios K."/>
            <person name="Pagani I."/>
            <person name="Mavromatis K."/>
            <person name="Mikhailova N."/>
            <person name="Huntemann M."/>
            <person name="Chen A."/>
            <person name="Palaniappan K."/>
            <person name="Land M."/>
            <person name="Hauser L."/>
            <person name="Detter J.C."/>
            <person name="Brambilla E.M."/>
            <person name="Rohde M."/>
            <person name="Goker M."/>
            <person name="Woyke T."/>
            <person name="Bristow J."/>
            <person name="Eisen J.A."/>
            <person name="Markowitz V."/>
            <person name="Hugenholtz P."/>
            <person name="Kyrpides N.C."/>
            <person name="Klenk H.P."/>
            <person name="Ivanova N."/>
        </authorList>
    </citation>
    <scope>NUCLEOTIDE SEQUENCE [LARGE SCALE GENOMIC DNA]</scope>
    <source>
        <strain evidence="2">DSM 17128</strain>
    </source>
</reference>
<organism evidence="1 2">
    <name type="scientific">Hallella multisaccharivorax DSM 17128</name>
    <dbReference type="NCBI Taxonomy" id="688246"/>
    <lineage>
        <taxon>Bacteria</taxon>
        <taxon>Pseudomonadati</taxon>
        <taxon>Bacteroidota</taxon>
        <taxon>Bacteroidia</taxon>
        <taxon>Bacteroidales</taxon>
        <taxon>Prevotellaceae</taxon>
        <taxon>Hallella</taxon>
    </lineage>
</organism>
<proteinExistence type="predicted"/>
<evidence type="ECO:0000313" key="2">
    <source>
        <dbReference type="Proteomes" id="UP000002772"/>
    </source>
</evidence>
<dbReference type="HOGENOM" id="CLU_1766336_0_0_10"/>
<keyword evidence="2" id="KW-1185">Reference proteome</keyword>
<name>F8N7G8_9BACT</name>
<accession>F8N7G8</accession>
<dbReference type="OrthoDB" id="1011814at2"/>